<dbReference type="SUPFAM" id="SSF81321">
    <property type="entry name" value="Family A G protein-coupled receptor-like"/>
    <property type="match status" value="1"/>
</dbReference>
<feature type="transmembrane region" description="Helical" evidence="6">
    <location>
        <begin position="800"/>
        <end position="821"/>
    </location>
</feature>
<comment type="subcellular location">
    <subcellularLocation>
        <location evidence="1">Membrane</location>
        <topology evidence="1">Multi-pass membrane protein</topology>
    </subcellularLocation>
</comment>
<feature type="transmembrane region" description="Helical" evidence="6">
    <location>
        <begin position="194"/>
        <end position="212"/>
    </location>
</feature>
<name>A0A8H3BLV1_9AGAM</name>
<feature type="transmembrane region" description="Helical" evidence="6">
    <location>
        <begin position="428"/>
        <end position="446"/>
    </location>
</feature>
<feature type="transmembrane region" description="Helical" evidence="6">
    <location>
        <begin position="760"/>
        <end position="780"/>
    </location>
</feature>
<dbReference type="GO" id="GO:0007166">
    <property type="term" value="P:cell surface receptor signaling pathway"/>
    <property type="evidence" value="ECO:0007669"/>
    <property type="project" value="InterPro"/>
</dbReference>
<accession>A0A8H3BLV1</accession>
<feature type="transmembrane region" description="Helical" evidence="6">
    <location>
        <begin position="137"/>
        <end position="154"/>
    </location>
</feature>
<keyword evidence="2 6" id="KW-0812">Transmembrane</keyword>
<proteinExistence type="predicted"/>
<feature type="region of interest" description="Disordered" evidence="5">
    <location>
        <begin position="1"/>
        <end position="36"/>
    </location>
</feature>
<protein>
    <recommendedName>
        <fullName evidence="11">Major facilitator superfamily (MFS) profile domain-containing protein</fullName>
    </recommendedName>
</protein>
<gene>
    <name evidence="9" type="ORF">RDB_LOCUS59450</name>
</gene>
<feature type="transmembrane region" description="Helical" evidence="6">
    <location>
        <begin position="224"/>
        <end position="244"/>
    </location>
</feature>
<dbReference type="GO" id="GO:0022857">
    <property type="term" value="F:transmembrane transporter activity"/>
    <property type="evidence" value="ECO:0007669"/>
    <property type="project" value="InterPro"/>
</dbReference>
<dbReference type="InterPro" id="IPR036259">
    <property type="entry name" value="MFS_trans_sf"/>
</dbReference>
<dbReference type="EMBL" id="CAJMXA010001361">
    <property type="protein sequence ID" value="CAE6459106.1"/>
    <property type="molecule type" value="Genomic_DNA"/>
</dbReference>
<dbReference type="Gene3D" id="1.20.1070.10">
    <property type="entry name" value="Rhodopsin 7-helix transmembrane proteins"/>
    <property type="match status" value="1"/>
</dbReference>
<evidence type="ECO:0000256" key="6">
    <source>
        <dbReference type="SAM" id="Phobius"/>
    </source>
</evidence>
<sequence>MSNPTPEVSQSAGAPSGASPSASGASTPTAISSTDPSLVKDNIRRFDFGILPIPKYLRHDPAKPFHFTLALNIFFGLASTLTVGNLYYCQPILVRLAQSFGVSDEEITTIPTLTQAGYAVGLLLISPLGDLVRRRQLLLLLGCMIGAFTLGLALAPTKNIFGGLSFMMGIFTVVPQVMIPLAADLAPPERRASAISIVLSGLLLGILFARVISGIIAEFASWRIIYWMSCGIQFGNVFAMWLFVPDYPAKNTGLSYFGILFTMARYAVTEPILIQCCLIGFLSSAVFVNFWVNLTFLLDESPYNYSTLAIGLFGLIGMLGVMTAPIVGRFVDKLNGWTTTVIAIMVGIGFQAIYTGAAGLNIGAVVVACFGLDVASQMNQVSNSSRIYAIEPLARARMNAVFIISLFLGQVMGTSVGTQVYLKYGWRPSGALGLGFYGLQLIVLFLRGHKVPRKTWLGWKAGPKEMTESASTSNKAQEQANDPEVQEHNRILDNMAQRQHSTAVLAPTLPPHAGSFEMSTREYQPREGHGVTASIVASFISFVSVISLFSVLAWIAITGRGRTERPFLKTHIGAYFLSLMTADLSQAVGGIMNIRWVAAQHISTGRFCTAQAAIKQFANVGAALWSIVIAIHTFRLLFFNAHTSDAVCLATLIVVWGGIITIVVVGPTVIQTASKGDYFGITGYWCWITQEYSIERLCLEYLFMFVSAGVSVIVYTMVFFRLRGNLIAEGYRIRVLSVSSSRAWNLEAGRAVMESNTMSVAWQLMWYPVSYTFTILPIAASRWAEFSGATVPLEARVFSSVVFMLSGFINTLLFVATRRVLPPIKLRRKSMSGTSNAHPGISINISVHATRTQQISSANGEPPYLITLPPSNFGGQTYELEDCSHLPTIPEKAKRRLSGESTGISVATGKDVYDPEDGLGPKVL</sequence>
<feature type="domain" description="G-protein coupled receptors family 2 profile 2" evidence="7">
    <location>
        <begin position="533"/>
        <end position="818"/>
    </location>
</feature>
<keyword evidence="3 6" id="KW-1133">Transmembrane helix</keyword>
<dbReference type="PROSITE" id="PS50850">
    <property type="entry name" value="MFS"/>
    <property type="match status" value="1"/>
</dbReference>
<dbReference type="InterPro" id="IPR017981">
    <property type="entry name" value="GPCR_2-like_7TM"/>
</dbReference>
<dbReference type="GO" id="GO:0004888">
    <property type="term" value="F:transmembrane signaling receptor activity"/>
    <property type="evidence" value="ECO:0007669"/>
    <property type="project" value="InterPro"/>
</dbReference>
<evidence type="ECO:0000313" key="10">
    <source>
        <dbReference type="Proteomes" id="UP000663853"/>
    </source>
</evidence>
<reference evidence="9" key="1">
    <citation type="submission" date="2021-01" db="EMBL/GenBank/DDBJ databases">
        <authorList>
            <person name="Kaushik A."/>
        </authorList>
    </citation>
    <scope>NUCLEOTIDE SEQUENCE</scope>
    <source>
        <strain evidence="9">AG6-10EEA</strain>
    </source>
</reference>
<dbReference type="GO" id="GO:0016020">
    <property type="term" value="C:membrane"/>
    <property type="evidence" value="ECO:0007669"/>
    <property type="project" value="UniProtKB-SubCell"/>
</dbReference>
<feature type="transmembrane region" description="Helical" evidence="6">
    <location>
        <begin position="304"/>
        <end position="327"/>
    </location>
</feature>
<comment type="caution">
    <text evidence="9">The sequence shown here is derived from an EMBL/GenBank/DDBJ whole genome shotgun (WGS) entry which is preliminary data.</text>
</comment>
<dbReference type="SUPFAM" id="SSF103473">
    <property type="entry name" value="MFS general substrate transporter"/>
    <property type="match status" value="1"/>
</dbReference>
<dbReference type="PROSITE" id="PS50261">
    <property type="entry name" value="G_PROTEIN_RECEP_F2_4"/>
    <property type="match status" value="1"/>
</dbReference>
<dbReference type="InterPro" id="IPR011701">
    <property type="entry name" value="MFS"/>
</dbReference>
<evidence type="ECO:0000256" key="2">
    <source>
        <dbReference type="ARBA" id="ARBA00022692"/>
    </source>
</evidence>
<keyword evidence="4 6" id="KW-0472">Membrane</keyword>
<dbReference type="CDD" id="cd17324">
    <property type="entry name" value="MFS_NepI_like"/>
    <property type="match status" value="1"/>
</dbReference>
<dbReference type="InterPro" id="IPR020846">
    <property type="entry name" value="MFS_dom"/>
</dbReference>
<feature type="transmembrane region" description="Helical" evidence="6">
    <location>
        <begin position="701"/>
        <end position="722"/>
    </location>
</feature>
<evidence type="ECO:0008006" key="11">
    <source>
        <dbReference type="Google" id="ProtNLM"/>
    </source>
</evidence>
<dbReference type="AlphaFoldDB" id="A0A8H3BLV1"/>
<feature type="compositionally biased region" description="Low complexity" evidence="5">
    <location>
        <begin position="11"/>
        <end position="34"/>
    </location>
</feature>
<evidence type="ECO:0000256" key="5">
    <source>
        <dbReference type="SAM" id="MobiDB-lite"/>
    </source>
</evidence>
<evidence type="ECO:0000256" key="4">
    <source>
        <dbReference type="ARBA" id="ARBA00023136"/>
    </source>
</evidence>
<organism evidence="9 10">
    <name type="scientific">Rhizoctonia solani</name>
    <dbReference type="NCBI Taxonomy" id="456999"/>
    <lineage>
        <taxon>Eukaryota</taxon>
        <taxon>Fungi</taxon>
        <taxon>Dikarya</taxon>
        <taxon>Basidiomycota</taxon>
        <taxon>Agaricomycotina</taxon>
        <taxon>Agaricomycetes</taxon>
        <taxon>Cantharellales</taxon>
        <taxon>Ceratobasidiaceae</taxon>
        <taxon>Rhizoctonia</taxon>
    </lineage>
</organism>
<evidence type="ECO:0000313" key="9">
    <source>
        <dbReference type="EMBL" id="CAE6459106.1"/>
    </source>
</evidence>
<dbReference type="Proteomes" id="UP000663853">
    <property type="component" value="Unassembled WGS sequence"/>
</dbReference>
<feature type="transmembrane region" description="Helical" evidence="6">
    <location>
        <begin position="622"/>
        <end position="639"/>
    </location>
</feature>
<feature type="transmembrane region" description="Helical" evidence="6">
    <location>
        <begin position="272"/>
        <end position="292"/>
    </location>
</feature>
<feature type="transmembrane region" description="Helical" evidence="6">
    <location>
        <begin position="646"/>
        <end position="670"/>
    </location>
</feature>
<dbReference type="PANTHER" id="PTHR42910">
    <property type="entry name" value="TRANSPORTER SCO4007-RELATED"/>
    <property type="match status" value="1"/>
</dbReference>
<feature type="compositionally biased region" description="Polar residues" evidence="5">
    <location>
        <begin position="1"/>
        <end position="10"/>
    </location>
</feature>
<feature type="transmembrane region" description="Helical" evidence="6">
    <location>
        <begin position="65"/>
        <end position="87"/>
    </location>
</feature>
<evidence type="ECO:0000259" key="8">
    <source>
        <dbReference type="PROSITE" id="PS50850"/>
    </source>
</evidence>
<feature type="domain" description="Major facilitator superfamily (MFS) profile" evidence="8">
    <location>
        <begin position="65"/>
        <end position="455"/>
    </location>
</feature>
<feature type="transmembrane region" description="Helical" evidence="6">
    <location>
        <begin position="531"/>
        <end position="557"/>
    </location>
</feature>
<dbReference type="Gene3D" id="1.20.1250.20">
    <property type="entry name" value="MFS general substrate transporter like domains"/>
    <property type="match status" value="1"/>
</dbReference>
<feature type="transmembrane region" description="Helical" evidence="6">
    <location>
        <begin position="400"/>
        <end position="422"/>
    </location>
</feature>
<evidence type="ECO:0000256" key="3">
    <source>
        <dbReference type="ARBA" id="ARBA00022989"/>
    </source>
</evidence>
<feature type="transmembrane region" description="Helical" evidence="6">
    <location>
        <begin position="160"/>
        <end position="182"/>
    </location>
</feature>
<feature type="transmembrane region" description="Helical" evidence="6">
    <location>
        <begin position="107"/>
        <end position="125"/>
    </location>
</feature>
<dbReference type="Pfam" id="PF07690">
    <property type="entry name" value="MFS_1"/>
    <property type="match status" value="1"/>
</dbReference>
<evidence type="ECO:0000259" key="7">
    <source>
        <dbReference type="PROSITE" id="PS50261"/>
    </source>
</evidence>
<dbReference type="PANTHER" id="PTHR42910:SF1">
    <property type="entry name" value="MAJOR FACILITATOR SUPERFAMILY (MFS) PROFILE DOMAIN-CONTAINING PROTEIN"/>
    <property type="match status" value="1"/>
</dbReference>
<evidence type="ECO:0000256" key="1">
    <source>
        <dbReference type="ARBA" id="ARBA00004141"/>
    </source>
</evidence>